<dbReference type="RefSeq" id="WP_185659383.1">
    <property type="nucleotide sequence ID" value="NZ_CAWPOO010000006.1"/>
</dbReference>
<evidence type="ECO:0000313" key="2">
    <source>
        <dbReference type="Proteomes" id="UP000526501"/>
    </source>
</evidence>
<keyword evidence="2" id="KW-1185">Reference proteome</keyword>
<evidence type="ECO:0000313" key="1">
    <source>
        <dbReference type="EMBL" id="MBC2605508.1"/>
    </source>
</evidence>
<comment type="caution">
    <text evidence="1">The sequence shown here is derived from an EMBL/GenBank/DDBJ whole genome shotgun (WGS) entry which is preliminary data.</text>
</comment>
<name>A0A7X1E7U5_9BACT</name>
<dbReference type="Proteomes" id="UP000526501">
    <property type="component" value="Unassembled WGS sequence"/>
</dbReference>
<protein>
    <submittedName>
        <fullName evidence="1">Uncharacterized protein</fullName>
    </submittedName>
</protein>
<proteinExistence type="predicted"/>
<accession>A0A7X1E7U5</accession>
<sequence length="114" mass="12564">MQKADDSPLTIDEIAARLKCARGWVQLSIDAGCPTNADGRVSIRDFMLFQLTNISQIRALAGLPKIEIKKEEGSLKPNVKAILTTQLEWLQIRSTRGAVKTAAKLVCDRINSID</sequence>
<reference evidence="1 2" key="1">
    <citation type="submission" date="2020-07" db="EMBL/GenBank/DDBJ databases">
        <authorList>
            <person name="Feng X."/>
        </authorList>
    </citation>
    <scope>NUCLEOTIDE SEQUENCE [LARGE SCALE GENOMIC DNA]</scope>
    <source>
        <strain evidence="1 2">JCM23202</strain>
    </source>
</reference>
<dbReference type="AlphaFoldDB" id="A0A7X1E7U5"/>
<organism evidence="1 2">
    <name type="scientific">Pelagicoccus albus</name>
    <dbReference type="NCBI Taxonomy" id="415222"/>
    <lineage>
        <taxon>Bacteria</taxon>
        <taxon>Pseudomonadati</taxon>
        <taxon>Verrucomicrobiota</taxon>
        <taxon>Opitutia</taxon>
        <taxon>Puniceicoccales</taxon>
        <taxon>Pelagicoccaceae</taxon>
        <taxon>Pelagicoccus</taxon>
    </lineage>
</organism>
<gene>
    <name evidence="1" type="ORF">H5P27_05580</name>
</gene>
<dbReference type="EMBL" id="JACHVC010000006">
    <property type="protein sequence ID" value="MBC2605508.1"/>
    <property type="molecule type" value="Genomic_DNA"/>
</dbReference>